<dbReference type="AlphaFoldDB" id="A0A2V0NTL8"/>
<dbReference type="InterPro" id="IPR003130">
    <property type="entry name" value="GED"/>
</dbReference>
<dbReference type="SMART" id="SM00302">
    <property type="entry name" value="GED"/>
    <property type="match status" value="1"/>
</dbReference>
<dbReference type="GO" id="GO:0005737">
    <property type="term" value="C:cytoplasm"/>
    <property type="evidence" value="ECO:0007669"/>
    <property type="project" value="TreeGrafter"/>
</dbReference>
<dbReference type="GO" id="GO:0016020">
    <property type="term" value="C:membrane"/>
    <property type="evidence" value="ECO:0007669"/>
    <property type="project" value="TreeGrafter"/>
</dbReference>
<dbReference type="PRINTS" id="PR00195">
    <property type="entry name" value="DYNAMIN"/>
</dbReference>
<name>A0A2V0NTL8_9CHLO</name>
<evidence type="ECO:0008006" key="8">
    <source>
        <dbReference type="Google" id="ProtNLM"/>
    </source>
</evidence>
<feature type="compositionally biased region" description="Gly residues" evidence="3">
    <location>
        <begin position="585"/>
        <end position="597"/>
    </location>
</feature>
<dbReference type="GO" id="GO:0005874">
    <property type="term" value="C:microtubule"/>
    <property type="evidence" value="ECO:0007669"/>
    <property type="project" value="TreeGrafter"/>
</dbReference>
<dbReference type="SMART" id="SM00053">
    <property type="entry name" value="DYNc"/>
    <property type="match status" value="1"/>
</dbReference>
<feature type="domain" description="Dynamin-type G" evidence="5">
    <location>
        <begin position="34"/>
        <end position="356"/>
    </location>
</feature>
<dbReference type="EMBL" id="BDRX01000021">
    <property type="protein sequence ID" value="GBF90976.1"/>
    <property type="molecule type" value="Genomic_DNA"/>
</dbReference>
<evidence type="ECO:0000259" key="5">
    <source>
        <dbReference type="PROSITE" id="PS51718"/>
    </source>
</evidence>
<dbReference type="InterPro" id="IPR001401">
    <property type="entry name" value="Dynamin_GTPase"/>
</dbReference>
<dbReference type="InterPro" id="IPR022812">
    <property type="entry name" value="Dynamin"/>
</dbReference>
<dbReference type="Proteomes" id="UP000247498">
    <property type="component" value="Unassembled WGS sequence"/>
</dbReference>
<evidence type="ECO:0000313" key="7">
    <source>
        <dbReference type="Proteomes" id="UP000247498"/>
    </source>
</evidence>
<evidence type="ECO:0000259" key="4">
    <source>
        <dbReference type="PROSITE" id="PS51388"/>
    </source>
</evidence>
<organism evidence="6 7">
    <name type="scientific">Raphidocelis subcapitata</name>
    <dbReference type="NCBI Taxonomy" id="307507"/>
    <lineage>
        <taxon>Eukaryota</taxon>
        <taxon>Viridiplantae</taxon>
        <taxon>Chlorophyta</taxon>
        <taxon>core chlorophytes</taxon>
        <taxon>Chlorophyceae</taxon>
        <taxon>CS clade</taxon>
        <taxon>Sphaeropleales</taxon>
        <taxon>Selenastraceae</taxon>
        <taxon>Raphidocelis</taxon>
    </lineage>
</organism>
<feature type="domain" description="GED" evidence="4">
    <location>
        <begin position="747"/>
        <end position="838"/>
    </location>
</feature>
<dbReference type="SUPFAM" id="SSF52540">
    <property type="entry name" value="P-loop containing nucleoside triphosphate hydrolases"/>
    <property type="match status" value="1"/>
</dbReference>
<accession>A0A2V0NTL8</accession>
<feature type="region of interest" description="Disordered" evidence="3">
    <location>
        <begin position="575"/>
        <end position="638"/>
    </location>
</feature>
<keyword evidence="2" id="KW-0342">GTP-binding</keyword>
<dbReference type="GO" id="GO:0003924">
    <property type="term" value="F:GTPase activity"/>
    <property type="evidence" value="ECO:0007669"/>
    <property type="project" value="InterPro"/>
</dbReference>
<dbReference type="Pfam" id="PF00350">
    <property type="entry name" value="Dynamin_N"/>
    <property type="match status" value="1"/>
</dbReference>
<comment type="caution">
    <text evidence="6">The sequence shown here is derived from an EMBL/GenBank/DDBJ whole genome shotgun (WGS) entry which is preliminary data.</text>
</comment>
<evidence type="ECO:0000256" key="3">
    <source>
        <dbReference type="SAM" id="MobiDB-lite"/>
    </source>
</evidence>
<dbReference type="OrthoDB" id="5061070at2759"/>
<dbReference type="PANTHER" id="PTHR11566">
    <property type="entry name" value="DYNAMIN"/>
    <property type="match status" value="1"/>
</dbReference>
<gene>
    <name evidence="6" type="ORF">Rsub_03831</name>
</gene>
<protein>
    <recommendedName>
        <fullName evidence="8">Dynamin-related GTPase</fullName>
    </recommendedName>
</protein>
<dbReference type="InterPro" id="IPR045063">
    <property type="entry name" value="Dynamin_N"/>
</dbReference>
<dbReference type="CDD" id="cd08771">
    <property type="entry name" value="DLP_1"/>
    <property type="match status" value="1"/>
</dbReference>
<dbReference type="PROSITE" id="PS51388">
    <property type="entry name" value="GED"/>
    <property type="match status" value="1"/>
</dbReference>
<keyword evidence="7" id="KW-1185">Reference proteome</keyword>
<dbReference type="FunCoup" id="A0A2V0NTL8">
    <property type="interactions" value="2483"/>
</dbReference>
<evidence type="ECO:0000313" key="6">
    <source>
        <dbReference type="EMBL" id="GBF90976.1"/>
    </source>
</evidence>
<dbReference type="Pfam" id="PF02212">
    <property type="entry name" value="GED"/>
    <property type="match status" value="1"/>
</dbReference>
<reference evidence="6 7" key="1">
    <citation type="journal article" date="2018" name="Sci. Rep.">
        <title>Raphidocelis subcapitata (=Pseudokirchneriella subcapitata) provides an insight into genome evolution and environmental adaptations in the Sphaeropleales.</title>
        <authorList>
            <person name="Suzuki S."/>
            <person name="Yamaguchi H."/>
            <person name="Nakajima N."/>
            <person name="Kawachi M."/>
        </authorList>
    </citation>
    <scope>NUCLEOTIDE SEQUENCE [LARGE SCALE GENOMIC DNA]</scope>
    <source>
        <strain evidence="6 7">NIES-35</strain>
    </source>
</reference>
<dbReference type="InParanoid" id="A0A2V0NTL8"/>
<evidence type="ECO:0000256" key="1">
    <source>
        <dbReference type="ARBA" id="ARBA00022741"/>
    </source>
</evidence>
<keyword evidence="1" id="KW-0547">Nucleotide-binding</keyword>
<dbReference type="PANTHER" id="PTHR11566:SF21">
    <property type="entry name" value="DYNAMIN RELATED PROTEIN 1, ISOFORM A"/>
    <property type="match status" value="1"/>
</dbReference>
<dbReference type="GO" id="GO:0008017">
    <property type="term" value="F:microtubule binding"/>
    <property type="evidence" value="ECO:0007669"/>
    <property type="project" value="TreeGrafter"/>
</dbReference>
<feature type="region of interest" description="Disordered" evidence="3">
    <location>
        <begin position="843"/>
        <end position="865"/>
    </location>
</feature>
<feature type="compositionally biased region" description="Gly residues" evidence="3">
    <location>
        <begin position="847"/>
        <end position="865"/>
    </location>
</feature>
<dbReference type="Gene3D" id="3.40.50.300">
    <property type="entry name" value="P-loop containing nucleotide triphosphate hydrolases"/>
    <property type="match status" value="1"/>
</dbReference>
<dbReference type="InterPro" id="IPR020850">
    <property type="entry name" value="GED_dom"/>
</dbReference>
<dbReference type="InterPro" id="IPR027417">
    <property type="entry name" value="P-loop_NTPase"/>
</dbReference>
<dbReference type="InterPro" id="IPR000375">
    <property type="entry name" value="Dynamin_stalk"/>
</dbReference>
<dbReference type="Pfam" id="PF01031">
    <property type="entry name" value="Dynamin_M"/>
    <property type="match status" value="1"/>
</dbReference>
<dbReference type="PROSITE" id="PS51718">
    <property type="entry name" value="G_DYNAMIN_2"/>
    <property type="match status" value="1"/>
</dbReference>
<dbReference type="Gene3D" id="1.20.120.1240">
    <property type="entry name" value="Dynamin, middle domain"/>
    <property type="match status" value="2"/>
</dbReference>
<evidence type="ECO:0000256" key="2">
    <source>
        <dbReference type="ARBA" id="ARBA00023134"/>
    </source>
</evidence>
<proteinExistence type="predicted"/>
<dbReference type="STRING" id="307507.A0A2V0NTL8"/>
<dbReference type="GO" id="GO:0005525">
    <property type="term" value="F:GTP binding"/>
    <property type="evidence" value="ECO:0007669"/>
    <property type="project" value="InterPro"/>
</dbReference>
<dbReference type="InterPro" id="IPR030381">
    <property type="entry name" value="G_DYNAMIN_dom"/>
</dbReference>
<sequence>MDAPPESPEVLGDSLIPVINRLQDIFSQVTLDFKLALPQVAVVGSQSSGKSSVLEALVGRDFLPRGPEICTRRPLVLQLVKLPSGGPAPGSAGGAAGAAAAAANGAPPAAGSGTQLGGGAPAAAVAAPSAAAAAAGRQPREWGEFLHAPGKIFTDFERIRQEIQAETDRVSGGGKNISDKPIRLKICSPNVLTMTLIDLPGMTKVPVGDQPSDIERRIREMVFSYIREPTCLILAVSASNTDLANSDALQVAQLVDPEGARTIGVMTKLDIMDRGTSAVSALKNGVVPLRLGYVAVVNRSQADINSRRSMADARRAEAAWFDHHSEYSEVAASCGVGALARRINTLLGAHIRTTLPQLRRQIAEALEARAAELGGYGEELDLGSDSAKSAALLQLLCAYADRYDSLLEGRCEDMSLSELNGGARIRHLFLEVYGRQLRLLDPTRDLGDDEVRTAIKNSSGTGGTLLIPQEPFELLVRRAITKLLAPSLQVKDMVYEELLRIAEGACPRDLPRFPNLQRRLAAAVLEFIQAGADPAERMIRALVECEHDYINTDHPEFIGGTRAIKAVIEEREARRQAGAAHAGGSDSGAGGGVGAGAVGARKGASTDGRAGDHISKAKPSGSLPEGRGGGGAGARALGWEPGAGLKGLHDGGGGGHDDTILVSRTRVGTPRDDSAGGGDGGIFGSASGGAGGAGAKESPLGWFSWLKGDAAGGGGAGGGSRPGGGAADLVEATRAAKPRNEQEEVQVEVIRLLVSSYFDIVRHNLADMVPKCLMRHLVHHSQRGMQQHLIASLYRDELAGELLRERDDVARSRARCKAAVAALQAAAETLESVPSELSASMAAAADGPGGGRPGGGGGGGGGAAAGASVDGGGGDALVAAAAAAAAAHQQSLGAGADVSGVLGLAAAAAPDRRALAGGDRHPSMRAAAQLASAAAQMGGIGAPGSGGGGGAGLAGVVLR</sequence>